<dbReference type="PROSITE" id="PS51832">
    <property type="entry name" value="HD_GYP"/>
    <property type="match status" value="1"/>
</dbReference>
<dbReference type="AlphaFoldDB" id="A0A975SMF0"/>
<proteinExistence type="predicted"/>
<dbReference type="Pfam" id="PF13487">
    <property type="entry name" value="HD_5"/>
    <property type="match status" value="1"/>
</dbReference>
<dbReference type="KEGG" id="aiq:Azoinq_14625"/>
<dbReference type="PANTHER" id="PTHR43155:SF2">
    <property type="entry name" value="CYCLIC DI-GMP PHOSPHODIESTERASE PA4108"/>
    <property type="match status" value="1"/>
</dbReference>
<dbReference type="InterPro" id="IPR021812">
    <property type="entry name" value="DUF3391"/>
</dbReference>
<evidence type="ECO:0000313" key="2">
    <source>
        <dbReference type="EMBL" id="QWT49027.1"/>
    </source>
</evidence>
<keyword evidence="3" id="KW-1185">Reference proteome</keyword>
<dbReference type="CDD" id="cd00077">
    <property type="entry name" value="HDc"/>
    <property type="match status" value="1"/>
</dbReference>
<protein>
    <submittedName>
        <fullName evidence="2">HD-GYP domain-containing protein</fullName>
    </submittedName>
</protein>
<dbReference type="InterPro" id="IPR037522">
    <property type="entry name" value="HD_GYP_dom"/>
</dbReference>
<dbReference type="RefSeq" id="WP_216128139.1">
    <property type="nucleotide sequence ID" value="NZ_CP064782.1"/>
</dbReference>
<gene>
    <name evidence="2" type="ORF">Azoinq_14625</name>
</gene>
<feature type="domain" description="HD-GYP" evidence="1">
    <location>
        <begin position="132"/>
        <end position="341"/>
    </location>
</feature>
<dbReference type="EMBL" id="CP064782">
    <property type="protein sequence ID" value="QWT49027.1"/>
    <property type="molecule type" value="Genomic_DNA"/>
</dbReference>
<reference evidence="2" key="1">
    <citation type="submission" date="2020-11" db="EMBL/GenBank/DDBJ databases">
        <title>Azospira inquinata sp. nov.</title>
        <authorList>
            <person name="Moe W.M."/>
            <person name="Mikes M.C."/>
        </authorList>
    </citation>
    <scope>NUCLEOTIDE SEQUENCE</scope>
    <source>
        <strain evidence="2">Azo-3</strain>
    </source>
</reference>
<accession>A0A975SMF0</accession>
<dbReference type="InterPro" id="IPR003607">
    <property type="entry name" value="HD/PDEase_dom"/>
</dbReference>
<dbReference type="GO" id="GO:0008081">
    <property type="term" value="F:phosphoric diester hydrolase activity"/>
    <property type="evidence" value="ECO:0007669"/>
    <property type="project" value="UniProtKB-ARBA"/>
</dbReference>
<organism evidence="2 3">
    <name type="scientific">Azospira inquinata</name>
    <dbReference type="NCBI Taxonomy" id="2785627"/>
    <lineage>
        <taxon>Bacteria</taxon>
        <taxon>Pseudomonadati</taxon>
        <taxon>Pseudomonadota</taxon>
        <taxon>Betaproteobacteria</taxon>
        <taxon>Rhodocyclales</taxon>
        <taxon>Rhodocyclaceae</taxon>
        <taxon>Azospira</taxon>
    </lineage>
</organism>
<dbReference type="Pfam" id="PF11871">
    <property type="entry name" value="DUF3391"/>
    <property type="match status" value="1"/>
</dbReference>
<name>A0A975SMF0_9RHOO</name>
<dbReference type="Proteomes" id="UP000683428">
    <property type="component" value="Chromosome"/>
</dbReference>
<evidence type="ECO:0000313" key="3">
    <source>
        <dbReference type="Proteomes" id="UP000683428"/>
    </source>
</evidence>
<evidence type="ECO:0000259" key="1">
    <source>
        <dbReference type="PROSITE" id="PS51832"/>
    </source>
</evidence>
<dbReference type="PANTHER" id="PTHR43155">
    <property type="entry name" value="CYCLIC DI-GMP PHOSPHODIESTERASE PA4108-RELATED"/>
    <property type="match status" value="1"/>
</dbReference>
<sequence>MIKKIRVPQLRVGMYVCDFNAGWLEHPFLTNSMALESDDQVAKVVEAGIREVYIDTDRGLDVEDAPTAAEARLATESALAQLAATPAPSPRESLPPPSSLAEELSRVRNTFGETSRAVRRILEDVRLGRQIEMEAVEPVVERITSSVLRNSNAMLTLRRLQQRYDYIYLHSLGVCAMLTSFAKYLGEDLGDIYQMALGGLLLDIGVMRLNPEILNKPGKLSGEEFRHVRSHVLLGADLLRQLQGIPTLALQILEQHHERQDGSGYPRGLSGDAISRAGRMAAIVDVYDAITSDRVYHPRLDPASAIRKLFDWSRFQFDSELTQAFIRSVGIYPVGTLVRLESGRLGIVTAQREKSLLQPVVRVIFDTRRNYYLPPTDVDLSRPLGQGGGDRIVGNESPVQWGIEVQRFLL</sequence>